<feature type="region of interest" description="Disordered" evidence="1">
    <location>
        <begin position="87"/>
        <end position="109"/>
    </location>
</feature>
<evidence type="ECO:0000256" key="1">
    <source>
        <dbReference type="SAM" id="MobiDB-lite"/>
    </source>
</evidence>
<feature type="compositionally biased region" description="Basic residues" evidence="1">
    <location>
        <begin position="100"/>
        <end position="109"/>
    </location>
</feature>
<dbReference type="STRING" id="285676.GA0070561_4027"/>
<protein>
    <submittedName>
        <fullName evidence="2">Uncharacterized protein</fullName>
    </submittedName>
</protein>
<accession>A0A1C4YBZ4</accession>
<reference evidence="2 3" key="1">
    <citation type="submission" date="2016-06" db="EMBL/GenBank/DDBJ databases">
        <authorList>
            <person name="Kjaerup R.B."/>
            <person name="Dalgaard T.S."/>
            <person name="Juul-Madsen H.R."/>
        </authorList>
    </citation>
    <scope>NUCLEOTIDE SEQUENCE [LARGE SCALE GENOMIC DNA]</scope>
    <source>
        <strain evidence="2 3">DSM 44871</strain>
    </source>
</reference>
<feature type="region of interest" description="Disordered" evidence="1">
    <location>
        <begin position="1"/>
        <end position="22"/>
    </location>
</feature>
<proteinExistence type="predicted"/>
<evidence type="ECO:0000313" key="3">
    <source>
        <dbReference type="Proteomes" id="UP000198864"/>
    </source>
</evidence>
<name>A0A1C4YBZ4_9ACTN</name>
<evidence type="ECO:0000313" key="2">
    <source>
        <dbReference type="EMBL" id="SCF18239.1"/>
    </source>
</evidence>
<dbReference type="AlphaFoldDB" id="A0A1C4YBZ4"/>
<gene>
    <name evidence="2" type="ORF">GA0070561_4027</name>
</gene>
<sequence length="109" mass="12423">MPDKPPDRHPKPKTKPRRPQTGEVLHLTRAASVQFMRPIFVRVIRVLDWPTYDRWLWIDGYELATSGDAVARRSLFVMPAGLIWPDPPAPAARHPTTRTPVKRGPVRVG</sequence>
<dbReference type="EMBL" id="FMCR01000004">
    <property type="protein sequence ID" value="SCF18239.1"/>
    <property type="molecule type" value="Genomic_DNA"/>
</dbReference>
<dbReference type="Proteomes" id="UP000198864">
    <property type="component" value="Unassembled WGS sequence"/>
</dbReference>
<organism evidence="2 3">
    <name type="scientific">Micromonospora saelicesensis</name>
    <dbReference type="NCBI Taxonomy" id="285676"/>
    <lineage>
        <taxon>Bacteria</taxon>
        <taxon>Bacillati</taxon>
        <taxon>Actinomycetota</taxon>
        <taxon>Actinomycetes</taxon>
        <taxon>Micromonosporales</taxon>
        <taxon>Micromonosporaceae</taxon>
        <taxon>Micromonospora</taxon>
    </lineage>
</organism>